<proteinExistence type="predicted"/>
<dbReference type="Proteomes" id="UP000521943">
    <property type="component" value="Unassembled WGS sequence"/>
</dbReference>
<organism evidence="1 2">
    <name type="scientific">Ephemerocybe angulata</name>
    <dbReference type="NCBI Taxonomy" id="980116"/>
    <lineage>
        <taxon>Eukaryota</taxon>
        <taxon>Fungi</taxon>
        <taxon>Dikarya</taxon>
        <taxon>Basidiomycota</taxon>
        <taxon>Agaricomycotina</taxon>
        <taxon>Agaricomycetes</taxon>
        <taxon>Agaricomycetidae</taxon>
        <taxon>Agaricales</taxon>
        <taxon>Agaricineae</taxon>
        <taxon>Psathyrellaceae</taxon>
        <taxon>Ephemerocybe</taxon>
    </lineage>
</organism>
<evidence type="ECO:0000313" key="2">
    <source>
        <dbReference type="Proteomes" id="UP000521943"/>
    </source>
</evidence>
<comment type="caution">
    <text evidence="1">The sequence shown here is derived from an EMBL/GenBank/DDBJ whole genome shotgun (WGS) entry which is preliminary data.</text>
</comment>
<gene>
    <name evidence="1" type="ORF">DFP72DRAFT_852890</name>
</gene>
<sequence length="253" mass="28577">MSKGVPYTIIFGGFKRLFVKPYHSAGQTMLTTIWRDIPHLTNFRWQYSEDHEGYHFTLRRIERLRDVAVSAFSDDNIIRFNQEYMHSANILQQCHNVDPIPDGGVELIDESGFRMAINPIVAVSKDKSRMISSSSMYYICTGVYQGSHLRYRSKEGLDVYSYAERDRVRSFWCRNGIWLHRDGSLTSHELGCEVIPVRCLYAGEGEAEHGTSEPAHCTVSGNLEYSIQGGVLAYMSEAGGAMVVLSAGAYSHK</sequence>
<evidence type="ECO:0000313" key="1">
    <source>
        <dbReference type="EMBL" id="KAF6749036.1"/>
    </source>
</evidence>
<protein>
    <submittedName>
        <fullName evidence="1">Uncharacterized protein</fullName>
    </submittedName>
</protein>
<reference evidence="1 2" key="1">
    <citation type="submission" date="2020-07" db="EMBL/GenBank/DDBJ databases">
        <title>Comparative genomics of pyrophilous fungi reveals a link between fire events and developmental genes.</title>
        <authorList>
            <consortium name="DOE Joint Genome Institute"/>
            <person name="Steindorff A.S."/>
            <person name="Carver A."/>
            <person name="Calhoun S."/>
            <person name="Stillman K."/>
            <person name="Liu H."/>
            <person name="Lipzen A."/>
            <person name="Pangilinan J."/>
            <person name="Labutti K."/>
            <person name="Bruns T.D."/>
            <person name="Grigoriev I.V."/>
        </authorList>
    </citation>
    <scope>NUCLEOTIDE SEQUENCE [LARGE SCALE GENOMIC DNA]</scope>
    <source>
        <strain evidence="1 2">CBS 144469</strain>
    </source>
</reference>
<keyword evidence="2" id="KW-1185">Reference proteome</keyword>
<name>A0A8H6HM93_9AGAR</name>
<dbReference type="AlphaFoldDB" id="A0A8H6HM93"/>
<dbReference type="EMBL" id="JACGCI010000066">
    <property type="protein sequence ID" value="KAF6749036.1"/>
    <property type="molecule type" value="Genomic_DNA"/>
</dbReference>
<accession>A0A8H6HM93</accession>